<keyword evidence="3" id="KW-0813">Transport</keyword>
<evidence type="ECO:0000313" key="9">
    <source>
        <dbReference type="Proteomes" id="UP001230207"/>
    </source>
</evidence>
<evidence type="ECO:0000256" key="1">
    <source>
        <dbReference type="ARBA" id="ARBA00004418"/>
    </source>
</evidence>
<feature type="region of interest" description="Disordered" evidence="6">
    <location>
        <begin position="439"/>
        <end position="472"/>
    </location>
</feature>
<dbReference type="InterPro" id="IPR050490">
    <property type="entry name" value="Bact_solute-bd_prot1"/>
</dbReference>
<proteinExistence type="inferred from homology"/>
<organism evidence="8 9">
    <name type="scientific">Pararhizobium capsulatum DSM 1112</name>
    <dbReference type="NCBI Taxonomy" id="1121113"/>
    <lineage>
        <taxon>Bacteria</taxon>
        <taxon>Pseudomonadati</taxon>
        <taxon>Pseudomonadota</taxon>
        <taxon>Alphaproteobacteria</taxon>
        <taxon>Hyphomicrobiales</taxon>
        <taxon>Rhizobiaceae</taxon>
        <taxon>Rhizobium/Agrobacterium group</taxon>
        <taxon>Pararhizobium</taxon>
    </lineage>
</organism>
<dbReference type="Proteomes" id="UP001230207">
    <property type="component" value="Unassembled WGS sequence"/>
</dbReference>
<evidence type="ECO:0000256" key="3">
    <source>
        <dbReference type="ARBA" id="ARBA00022448"/>
    </source>
</evidence>
<dbReference type="InterPro" id="IPR006059">
    <property type="entry name" value="SBP"/>
</dbReference>
<comment type="caution">
    <text evidence="8">The sequence shown here is derived from an EMBL/GenBank/DDBJ whole genome shotgun (WGS) entry which is preliminary data.</text>
</comment>
<gene>
    <name evidence="8" type="ORF">QO002_006334</name>
</gene>
<name>A0ABU0C4W0_9HYPH</name>
<keyword evidence="8" id="KW-0762">Sugar transport</keyword>
<keyword evidence="5" id="KW-0574">Periplasm</keyword>
<dbReference type="RefSeq" id="WP_307237528.1">
    <property type="nucleotide sequence ID" value="NZ_JAUSVF010000007.1"/>
</dbReference>
<evidence type="ECO:0000256" key="2">
    <source>
        <dbReference type="ARBA" id="ARBA00008520"/>
    </source>
</evidence>
<comment type="similarity">
    <text evidence="2">Belongs to the bacterial solute-binding protein 1 family.</text>
</comment>
<feature type="compositionally biased region" description="Basic and acidic residues" evidence="6">
    <location>
        <begin position="439"/>
        <end position="454"/>
    </location>
</feature>
<feature type="chain" id="PRO_5045055645" evidence="7">
    <location>
        <begin position="25"/>
        <end position="472"/>
    </location>
</feature>
<comment type="subcellular location">
    <subcellularLocation>
        <location evidence="1">Periplasm</location>
    </subcellularLocation>
</comment>
<evidence type="ECO:0000256" key="5">
    <source>
        <dbReference type="ARBA" id="ARBA00022764"/>
    </source>
</evidence>
<sequence length="472" mass="52225">MEHGKRLRLVASVAAIGVSLAVTAGIARAETTLTFVWHAGTCADALVNIAKDYPDKTVKIVPALVPYGPEWHNKIASEFAIKGDAFDFAMWDSQSTAEFAGGGHAVKLNEIFDKSSYLKADIFPAASLSRYGEYPDGSGQFFGLPANQDAYGLMYRKDLFEDPKEKDAFKAKYGRDLAVPQSYQEARDIAEFFTRPDQGLYGWGQMGGREYDFATTASNSFLWSFGGELYNPKTYEVKGYLDSPASVDGVQAYVDMFKFGPPGSGNWGFDEVNAAFQQGQLAMAMQWFYFNGSNADPKVSKFAEQTAFGILPGAVGRDGKFRRQFSVGGQGMGINKYSKKLPELTKFMEWYFQPEQQKRYAAVCQTGLKAVLESPEWQGLNSYNKQFATALEYLNDYWHLPEYPVLLDQLQEEVSNAVSGSKTVKQALSDAAAKNERTLERAGYEIKRSDKTPEVPDQEISPVGVDGVVAVQ</sequence>
<accession>A0ABU0C4W0</accession>
<dbReference type="Gene3D" id="3.40.190.10">
    <property type="entry name" value="Periplasmic binding protein-like II"/>
    <property type="match status" value="2"/>
</dbReference>
<dbReference type="PANTHER" id="PTHR43649">
    <property type="entry name" value="ARABINOSE-BINDING PROTEIN-RELATED"/>
    <property type="match status" value="1"/>
</dbReference>
<dbReference type="SUPFAM" id="SSF53850">
    <property type="entry name" value="Periplasmic binding protein-like II"/>
    <property type="match status" value="1"/>
</dbReference>
<evidence type="ECO:0000256" key="4">
    <source>
        <dbReference type="ARBA" id="ARBA00022729"/>
    </source>
</evidence>
<protein>
    <submittedName>
        <fullName evidence="8">Multiple sugar transport system substrate-binding protein</fullName>
    </submittedName>
</protein>
<evidence type="ECO:0000256" key="6">
    <source>
        <dbReference type="SAM" id="MobiDB-lite"/>
    </source>
</evidence>
<keyword evidence="9" id="KW-1185">Reference proteome</keyword>
<reference evidence="8 9" key="1">
    <citation type="submission" date="2023-07" db="EMBL/GenBank/DDBJ databases">
        <title>Genomic Encyclopedia of Type Strains, Phase IV (KMG-IV): sequencing the most valuable type-strain genomes for metagenomic binning, comparative biology and taxonomic classification.</title>
        <authorList>
            <person name="Goeker M."/>
        </authorList>
    </citation>
    <scope>NUCLEOTIDE SEQUENCE [LARGE SCALE GENOMIC DNA]</scope>
    <source>
        <strain evidence="8 9">DSM 1112</strain>
    </source>
</reference>
<evidence type="ECO:0000313" key="8">
    <source>
        <dbReference type="EMBL" id="MDQ0324127.1"/>
    </source>
</evidence>
<dbReference type="EMBL" id="JAUSVF010000007">
    <property type="protein sequence ID" value="MDQ0324127.1"/>
    <property type="molecule type" value="Genomic_DNA"/>
</dbReference>
<keyword evidence="4 7" id="KW-0732">Signal</keyword>
<evidence type="ECO:0000256" key="7">
    <source>
        <dbReference type="SAM" id="SignalP"/>
    </source>
</evidence>
<feature type="signal peptide" evidence="7">
    <location>
        <begin position="1"/>
        <end position="24"/>
    </location>
</feature>
<dbReference type="Pfam" id="PF01547">
    <property type="entry name" value="SBP_bac_1"/>
    <property type="match status" value="1"/>
</dbReference>
<dbReference type="PANTHER" id="PTHR43649:SF34">
    <property type="entry name" value="ABC TRANSPORTER PERIPLASMIC-BINDING PROTEIN YCJN-RELATED"/>
    <property type="match status" value="1"/>
</dbReference>